<dbReference type="AlphaFoldDB" id="A0A414AFY7"/>
<proteinExistence type="predicted"/>
<sequence length="85" mass="9925">MKQQNCILKVVKNGVTIDFERFACKKAQSVINQYKKTFLPCNFNDYFFREYHTADVIKIIATPDGYNDGETLEEYTPEQFFAAIL</sequence>
<organism evidence="1 2">
    <name type="scientific">Enterocloster bolteae</name>
    <dbReference type="NCBI Taxonomy" id="208479"/>
    <lineage>
        <taxon>Bacteria</taxon>
        <taxon>Bacillati</taxon>
        <taxon>Bacillota</taxon>
        <taxon>Clostridia</taxon>
        <taxon>Lachnospirales</taxon>
        <taxon>Lachnospiraceae</taxon>
        <taxon>Enterocloster</taxon>
    </lineage>
</organism>
<dbReference type="Proteomes" id="UP000283975">
    <property type="component" value="Unassembled WGS sequence"/>
</dbReference>
<reference evidence="1 2" key="1">
    <citation type="submission" date="2018-08" db="EMBL/GenBank/DDBJ databases">
        <title>A genome reference for cultivated species of the human gut microbiota.</title>
        <authorList>
            <person name="Zou Y."/>
            <person name="Xue W."/>
            <person name="Luo G."/>
        </authorList>
    </citation>
    <scope>NUCLEOTIDE SEQUENCE [LARGE SCALE GENOMIC DNA]</scope>
    <source>
        <strain evidence="1 2">AM35-14</strain>
    </source>
</reference>
<dbReference type="EMBL" id="QSHZ01000060">
    <property type="protein sequence ID" value="RHC46687.1"/>
    <property type="molecule type" value="Genomic_DNA"/>
</dbReference>
<evidence type="ECO:0000313" key="1">
    <source>
        <dbReference type="EMBL" id="RHC46687.1"/>
    </source>
</evidence>
<comment type="caution">
    <text evidence="1">The sequence shown here is derived from an EMBL/GenBank/DDBJ whole genome shotgun (WGS) entry which is preliminary data.</text>
</comment>
<name>A0A414AFY7_9FIRM</name>
<gene>
    <name evidence="1" type="ORF">DW839_30880</name>
</gene>
<accession>A0A414AFY7</accession>
<protein>
    <submittedName>
        <fullName evidence="1">Uncharacterized protein</fullName>
    </submittedName>
</protein>
<evidence type="ECO:0000313" key="2">
    <source>
        <dbReference type="Proteomes" id="UP000283975"/>
    </source>
</evidence>